<evidence type="ECO:0000259" key="8">
    <source>
        <dbReference type="PROSITE" id="PS50929"/>
    </source>
</evidence>
<dbReference type="SUPFAM" id="SSF52540">
    <property type="entry name" value="P-loop containing nucleoside triphosphate hydrolases"/>
    <property type="match status" value="1"/>
</dbReference>
<dbReference type="InterPro" id="IPR050173">
    <property type="entry name" value="ABC_transporter_C-like"/>
</dbReference>
<feature type="transmembrane region" description="Helical" evidence="7">
    <location>
        <begin position="272"/>
        <end position="290"/>
    </location>
</feature>
<keyword evidence="10" id="KW-1185">Reference proteome</keyword>
<proteinExistence type="predicted"/>
<feature type="domain" description="ABC transmembrane type-1" evidence="8">
    <location>
        <begin position="176"/>
        <end position="291"/>
    </location>
</feature>
<dbReference type="Proteomes" id="UP000237347">
    <property type="component" value="Unassembled WGS sequence"/>
</dbReference>
<keyword evidence="6 7" id="KW-0472">Membrane</keyword>
<comment type="caution">
    <text evidence="9">The sequence shown here is derived from an EMBL/GenBank/DDBJ whole genome shotgun (WGS) entry which is preliminary data.</text>
</comment>
<evidence type="ECO:0000313" key="9">
    <source>
        <dbReference type="EMBL" id="KAK7838993.1"/>
    </source>
</evidence>
<dbReference type="Pfam" id="PF00664">
    <property type="entry name" value="ABC_membrane"/>
    <property type="match status" value="1"/>
</dbReference>
<organism evidence="9 10">
    <name type="scientific">Quercus suber</name>
    <name type="common">Cork oak</name>
    <dbReference type="NCBI Taxonomy" id="58331"/>
    <lineage>
        <taxon>Eukaryota</taxon>
        <taxon>Viridiplantae</taxon>
        <taxon>Streptophyta</taxon>
        <taxon>Embryophyta</taxon>
        <taxon>Tracheophyta</taxon>
        <taxon>Spermatophyta</taxon>
        <taxon>Magnoliopsida</taxon>
        <taxon>eudicotyledons</taxon>
        <taxon>Gunneridae</taxon>
        <taxon>Pentapetalae</taxon>
        <taxon>rosids</taxon>
        <taxon>fabids</taxon>
        <taxon>Fagales</taxon>
        <taxon>Fagaceae</taxon>
        <taxon>Quercus</taxon>
    </lineage>
</organism>
<evidence type="ECO:0000256" key="5">
    <source>
        <dbReference type="ARBA" id="ARBA00022989"/>
    </source>
</evidence>
<evidence type="ECO:0000256" key="1">
    <source>
        <dbReference type="ARBA" id="ARBA00022448"/>
    </source>
</evidence>
<keyword evidence="3" id="KW-0547">Nucleotide-binding</keyword>
<dbReference type="InterPro" id="IPR027417">
    <property type="entry name" value="P-loop_NTPase"/>
</dbReference>
<dbReference type="PROSITE" id="PS50929">
    <property type="entry name" value="ABC_TM1F"/>
    <property type="match status" value="1"/>
</dbReference>
<evidence type="ECO:0000256" key="6">
    <source>
        <dbReference type="ARBA" id="ARBA00023136"/>
    </source>
</evidence>
<dbReference type="EMBL" id="PKMF04000293">
    <property type="protein sequence ID" value="KAK7838993.1"/>
    <property type="molecule type" value="Genomic_DNA"/>
</dbReference>
<dbReference type="GO" id="GO:0005524">
    <property type="term" value="F:ATP binding"/>
    <property type="evidence" value="ECO:0007669"/>
    <property type="project" value="UniProtKB-KW"/>
</dbReference>
<evidence type="ECO:0000313" key="10">
    <source>
        <dbReference type="Proteomes" id="UP000237347"/>
    </source>
</evidence>
<sequence>MEREKYAKVIEACSLKDLEILPFGDQAVIGERGINLSGGQKQRIQIAHALYKDADIYLFDDPFSAVDAHIGSHIFKVMKDGRITQAGKYNDILNSGTDFMELVGAHEKALSALDSTMAGPVFGSISKEVGNLASTNGVVQNQEDKYVQNGKADNLIGSNGQLIQEEEREKVGSSTLMIVYVSLAIGSSFCILVRSMLLGTAGYKTASQLFSKMHYCIFRAPMSFFDATLSGRMLSRASTDQSAVDLRIPYHVVSFAFSMIQLLGIITVMSQVAWQVFIVFIPVIATSIWIY</sequence>
<evidence type="ECO:0000256" key="4">
    <source>
        <dbReference type="ARBA" id="ARBA00022840"/>
    </source>
</evidence>
<evidence type="ECO:0000256" key="7">
    <source>
        <dbReference type="SAM" id="Phobius"/>
    </source>
</evidence>
<dbReference type="InterPro" id="IPR036640">
    <property type="entry name" value="ABC1_TM_sf"/>
</dbReference>
<evidence type="ECO:0000256" key="3">
    <source>
        <dbReference type="ARBA" id="ARBA00022741"/>
    </source>
</evidence>
<feature type="transmembrane region" description="Helical" evidence="7">
    <location>
        <begin position="177"/>
        <end position="197"/>
    </location>
</feature>
<name>A0AAW0KKQ9_QUESU</name>
<dbReference type="InterPro" id="IPR003439">
    <property type="entry name" value="ABC_transporter-like_ATP-bd"/>
</dbReference>
<dbReference type="PANTHER" id="PTHR24223:SF181">
    <property type="entry name" value="ABC TRANSPORTER C FAMILY MEMBER 3"/>
    <property type="match status" value="1"/>
</dbReference>
<dbReference type="Gene3D" id="3.40.50.300">
    <property type="entry name" value="P-loop containing nucleotide triphosphate hydrolases"/>
    <property type="match status" value="1"/>
</dbReference>
<keyword evidence="5 7" id="KW-1133">Transmembrane helix</keyword>
<dbReference type="InterPro" id="IPR011527">
    <property type="entry name" value="ABC1_TM_dom"/>
</dbReference>
<accession>A0AAW0KKQ9</accession>
<dbReference type="SUPFAM" id="SSF90123">
    <property type="entry name" value="ABC transporter transmembrane region"/>
    <property type="match status" value="1"/>
</dbReference>
<keyword evidence="1" id="KW-0813">Transport</keyword>
<feature type="transmembrane region" description="Helical" evidence="7">
    <location>
        <begin position="248"/>
        <end position="266"/>
    </location>
</feature>
<dbReference type="Gene3D" id="1.20.1560.10">
    <property type="entry name" value="ABC transporter type 1, transmembrane domain"/>
    <property type="match status" value="1"/>
</dbReference>
<dbReference type="Pfam" id="PF00005">
    <property type="entry name" value="ABC_tran"/>
    <property type="match status" value="1"/>
</dbReference>
<dbReference type="GO" id="GO:0016020">
    <property type="term" value="C:membrane"/>
    <property type="evidence" value="ECO:0007669"/>
    <property type="project" value="InterPro"/>
</dbReference>
<evidence type="ECO:0000256" key="2">
    <source>
        <dbReference type="ARBA" id="ARBA00022692"/>
    </source>
</evidence>
<protein>
    <submittedName>
        <fullName evidence="9">Abc transporter c family member 3</fullName>
    </submittedName>
</protein>
<dbReference type="GO" id="GO:0016887">
    <property type="term" value="F:ATP hydrolysis activity"/>
    <property type="evidence" value="ECO:0007669"/>
    <property type="project" value="InterPro"/>
</dbReference>
<keyword evidence="4" id="KW-0067">ATP-binding</keyword>
<keyword evidence="2 7" id="KW-0812">Transmembrane</keyword>
<dbReference type="GO" id="GO:0140359">
    <property type="term" value="F:ABC-type transporter activity"/>
    <property type="evidence" value="ECO:0007669"/>
    <property type="project" value="InterPro"/>
</dbReference>
<dbReference type="AlphaFoldDB" id="A0AAW0KKQ9"/>
<reference evidence="9 10" key="1">
    <citation type="journal article" date="2018" name="Sci. Data">
        <title>The draft genome sequence of cork oak.</title>
        <authorList>
            <person name="Ramos A.M."/>
            <person name="Usie A."/>
            <person name="Barbosa P."/>
            <person name="Barros P.M."/>
            <person name="Capote T."/>
            <person name="Chaves I."/>
            <person name="Simoes F."/>
            <person name="Abreu I."/>
            <person name="Carrasquinho I."/>
            <person name="Faro C."/>
            <person name="Guimaraes J.B."/>
            <person name="Mendonca D."/>
            <person name="Nobrega F."/>
            <person name="Rodrigues L."/>
            <person name="Saibo N.J.M."/>
            <person name="Varela M.C."/>
            <person name="Egas C."/>
            <person name="Matos J."/>
            <person name="Miguel C.M."/>
            <person name="Oliveira M.M."/>
            <person name="Ricardo C.P."/>
            <person name="Goncalves S."/>
        </authorList>
    </citation>
    <scope>NUCLEOTIDE SEQUENCE [LARGE SCALE GENOMIC DNA]</scope>
    <source>
        <strain evidence="10">cv. HL8</strain>
    </source>
</reference>
<gene>
    <name evidence="9" type="primary">ABCC3_14</name>
    <name evidence="9" type="ORF">CFP56_018889</name>
</gene>
<dbReference type="PANTHER" id="PTHR24223">
    <property type="entry name" value="ATP-BINDING CASSETTE SUB-FAMILY C"/>
    <property type="match status" value="1"/>
</dbReference>